<name>G5IXT0_CROWT</name>
<dbReference type="AlphaFoldDB" id="G5IXT0"/>
<sequence length="745" mass="85655">MVINFGTGNLKQGFPYVTVQLWSNDSPFPQQFTANLPVKENLEAIYSRWKQEYNAINRITDNTVQQYLDDDDDDEEYLEEQEHHDNSLQKNDENIDIFSHQLKKGLNDWLNYPDFIQIIKEIKKILDDNQVQLLRIILDTDNNTLKRLPWNSWQFLTAYPKSEISLSLSHYIREEINIKIRKKVRVLAIIGNTEGIDTEKEKKWLNQLPDAEVIFLDKPSKQQFKKSLIDAEGWEILFFAGHSKTEENTGILSINESQNNNERDITIHELNSNLKEAIKNGLQVAIFNSCDGLGIGDGLASLYIPITIIMREPVPNKVAQDFFHEFLDSYANKNLSLYLAVKNARKKLETIEDNYIAASWLPMIFQNPAFSPPSWLELGGFSPCPYLGLDAFQETNSDLFFGREKTINKLHNLVNINPFIPLLGASGSGKSSIIFAGLIPKLRQDNDNNWRISWFRPGKNPFDGLAKAFSQLTNNSANRLQELQLEIDFKNDTTAISNYLNNIIQNSNYSSHLLLVIDQFEELFTLCDQSHHEAFLQGLLTAINTVNKFTVIITLRADFLGYLLDSVQWGEWGELLQKYSPEYITSMNRQELKSAIIDPAAFNGVKLKDKLVDQLIDDVHKEKGYLPLLQFTLTELWEQQKKGLLTYEDYQEIGGVKTDQNNNNIIDEGEENAIPCETLIQIEKLWRNATDNQCGWYGKDNVWESNCQLLEGNTLTTILMYPSDIPLLENRLDYCKIKLNTKPLL</sequence>
<dbReference type="SUPFAM" id="SSF52540">
    <property type="entry name" value="P-loop containing nucleoside triphosphate hydrolases"/>
    <property type="match status" value="1"/>
</dbReference>
<dbReference type="InterPro" id="IPR049052">
    <property type="entry name" value="nSTAND1"/>
</dbReference>
<evidence type="ECO:0000313" key="3">
    <source>
        <dbReference type="EMBL" id="EHJ15279.1"/>
    </source>
</evidence>
<dbReference type="EMBL" id="AESD01000010">
    <property type="protein sequence ID" value="EHJ15279.1"/>
    <property type="molecule type" value="Genomic_DNA"/>
</dbReference>
<feature type="domain" description="Novel STAND NTPase 1" evidence="2">
    <location>
        <begin position="385"/>
        <end position="657"/>
    </location>
</feature>
<evidence type="ECO:0000313" key="4">
    <source>
        <dbReference type="Proteomes" id="UP000003477"/>
    </source>
</evidence>
<feature type="domain" description="CHAT" evidence="1">
    <location>
        <begin position="197"/>
        <end position="348"/>
    </location>
</feature>
<proteinExistence type="predicted"/>
<evidence type="ECO:0000259" key="1">
    <source>
        <dbReference type="Pfam" id="PF12770"/>
    </source>
</evidence>
<dbReference type="GeneID" id="88764068"/>
<dbReference type="Proteomes" id="UP000003477">
    <property type="component" value="Unassembled WGS sequence"/>
</dbReference>
<dbReference type="Gene3D" id="3.40.50.300">
    <property type="entry name" value="P-loop containing nucleotide triphosphate hydrolases"/>
    <property type="match status" value="1"/>
</dbReference>
<gene>
    <name evidence="3" type="ORF">CWATWH0003_0090</name>
</gene>
<dbReference type="PATRIC" id="fig|423471.3.peg.85"/>
<reference evidence="3 4" key="1">
    <citation type="journal article" date="2011" name="Front. Microbiol.">
        <title>Two Strains of Crocosphaera watsonii with Highly Conserved Genomes are Distinguished by Strain-Specific Features.</title>
        <authorList>
            <person name="Bench S.R."/>
            <person name="Ilikchyan I.N."/>
            <person name="Tripp H.J."/>
            <person name="Zehr J.P."/>
        </authorList>
    </citation>
    <scope>NUCLEOTIDE SEQUENCE [LARGE SCALE GENOMIC DNA]</scope>
    <source>
        <strain evidence="3 4">WH 0003</strain>
    </source>
</reference>
<dbReference type="InterPro" id="IPR027417">
    <property type="entry name" value="P-loop_NTPase"/>
</dbReference>
<dbReference type="Pfam" id="PF20703">
    <property type="entry name" value="nSTAND1"/>
    <property type="match status" value="1"/>
</dbReference>
<organism evidence="3 4">
    <name type="scientific">Crocosphaera watsonii WH 0003</name>
    <dbReference type="NCBI Taxonomy" id="423471"/>
    <lineage>
        <taxon>Bacteria</taxon>
        <taxon>Bacillati</taxon>
        <taxon>Cyanobacteriota</taxon>
        <taxon>Cyanophyceae</taxon>
        <taxon>Oscillatoriophycideae</taxon>
        <taxon>Chroococcales</taxon>
        <taxon>Aphanothecaceae</taxon>
        <taxon>Crocosphaera</taxon>
    </lineage>
</organism>
<accession>G5IXT0</accession>
<evidence type="ECO:0000259" key="2">
    <source>
        <dbReference type="Pfam" id="PF20703"/>
    </source>
</evidence>
<dbReference type="RefSeq" id="WP_007308774.1">
    <property type="nucleotide sequence ID" value="NZ_AESD01000010.1"/>
</dbReference>
<dbReference type="InterPro" id="IPR024983">
    <property type="entry name" value="CHAT_dom"/>
</dbReference>
<dbReference type="Pfam" id="PF12770">
    <property type="entry name" value="CHAT"/>
    <property type="match status" value="1"/>
</dbReference>
<comment type="caution">
    <text evidence="3">The sequence shown here is derived from an EMBL/GenBank/DDBJ whole genome shotgun (WGS) entry which is preliminary data.</text>
</comment>
<protein>
    <submittedName>
        <fullName evidence="3">Uncharacterized protein</fullName>
    </submittedName>
</protein>